<protein>
    <submittedName>
        <fullName evidence="1">Uncharacterized protein</fullName>
    </submittedName>
</protein>
<evidence type="ECO:0000313" key="2">
    <source>
        <dbReference type="Proteomes" id="UP000178912"/>
    </source>
</evidence>
<sequence length="153" mass="17708">MPPKIKTQAHPNSQTDFDGRAKHLVEQMLDMSIEDKQMSALAKPVHPKLNRDNIVGEFARYFGSESKLENWQRLCSDVGIKDILTSIKQCELALRRVWVNIYDLIVAVRQSKVPRCFRNEFELRNYTINSRKIFPKKKAKEGGPVRALLAHIF</sequence>
<dbReference type="AlphaFoldDB" id="A0A1E1LND5"/>
<dbReference type="PANTHER" id="PTHR38846">
    <property type="entry name" value="C3H1-TYPE DOMAIN-CONTAINING PROTEIN"/>
    <property type="match status" value="1"/>
</dbReference>
<reference evidence="2" key="1">
    <citation type="submission" date="2016-03" db="EMBL/GenBank/DDBJ databases">
        <authorList>
            <person name="Guldener U."/>
        </authorList>
    </citation>
    <scope>NUCLEOTIDE SEQUENCE [LARGE SCALE GENOMIC DNA]</scope>
    <source>
        <strain evidence="2">04CH-RAC-A.6.1</strain>
    </source>
</reference>
<keyword evidence="2" id="KW-1185">Reference proteome</keyword>
<dbReference type="EMBL" id="FJUX01000139">
    <property type="protein sequence ID" value="CZT11329.1"/>
    <property type="molecule type" value="Genomic_DNA"/>
</dbReference>
<organism evidence="1 2">
    <name type="scientific">Rhynchosporium agropyri</name>
    <dbReference type="NCBI Taxonomy" id="914238"/>
    <lineage>
        <taxon>Eukaryota</taxon>
        <taxon>Fungi</taxon>
        <taxon>Dikarya</taxon>
        <taxon>Ascomycota</taxon>
        <taxon>Pezizomycotina</taxon>
        <taxon>Leotiomycetes</taxon>
        <taxon>Helotiales</taxon>
        <taxon>Ploettnerulaceae</taxon>
        <taxon>Rhynchosporium</taxon>
    </lineage>
</organism>
<dbReference type="PANTHER" id="PTHR38846:SF1">
    <property type="entry name" value="C3H1-TYPE DOMAIN-CONTAINING PROTEIN"/>
    <property type="match status" value="1"/>
</dbReference>
<accession>A0A1E1LND5</accession>
<evidence type="ECO:0000313" key="1">
    <source>
        <dbReference type="EMBL" id="CZT11329.1"/>
    </source>
</evidence>
<proteinExistence type="predicted"/>
<dbReference type="Proteomes" id="UP000178912">
    <property type="component" value="Unassembled WGS sequence"/>
</dbReference>
<dbReference type="OrthoDB" id="6105938at2759"/>
<gene>
    <name evidence="1" type="ORF">RAG0_15500</name>
</gene>
<name>A0A1E1LND5_9HELO</name>